<name>A0A443S1E3_9ACAR</name>
<dbReference type="Pfam" id="PF00059">
    <property type="entry name" value="Lectin_C"/>
    <property type="match status" value="1"/>
</dbReference>
<feature type="domain" description="C-type lectin" evidence="1">
    <location>
        <begin position="1"/>
        <end position="92"/>
    </location>
</feature>
<dbReference type="VEuPathDB" id="VectorBase:LDEU010674"/>
<keyword evidence="2" id="KW-0675">Receptor</keyword>
<evidence type="ECO:0000313" key="2">
    <source>
        <dbReference type="EMBL" id="RWS21367.1"/>
    </source>
</evidence>
<dbReference type="Gene3D" id="3.10.100.10">
    <property type="entry name" value="Mannose-Binding Protein A, subunit A"/>
    <property type="match status" value="1"/>
</dbReference>
<evidence type="ECO:0000313" key="3">
    <source>
        <dbReference type="Proteomes" id="UP000288716"/>
    </source>
</evidence>
<accession>A0A443S1E3</accession>
<dbReference type="InterPro" id="IPR001304">
    <property type="entry name" value="C-type_lectin-like"/>
</dbReference>
<dbReference type="InterPro" id="IPR016187">
    <property type="entry name" value="CTDL_fold"/>
</dbReference>
<dbReference type="SMART" id="SM00034">
    <property type="entry name" value="CLECT"/>
    <property type="match status" value="1"/>
</dbReference>
<dbReference type="OrthoDB" id="10057776at2759"/>
<keyword evidence="3" id="KW-1185">Reference proteome</keyword>
<dbReference type="PROSITE" id="PS50041">
    <property type="entry name" value="C_TYPE_LECTIN_2"/>
    <property type="match status" value="1"/>
</dbReference>
<sequence length="100" mass="11537">MSCTALKGDLVTIYSEEENFFVKNISQRGFNYWIGLMRINGVASFKWTDGTSLSYSRWSTGEPSNAEDPQSICTTFKSGYWFSSRCDYDKYYPICKIKFA</sequence>
<reference evidence="2 3" key="1">
    <citation type="journal article" date="2018" name="Gigascience">
        <title>Genomes of trombidid mites reveal novel predicted allergens and laterally-transferred genes associated with secondary metabolism.</title>
        <authorList>
            <person name="Dong X."/>
            <person name="Chaisiri K."/>
            <person name="Xia D."/>
            <person name="Armstrong S.D."/>
            <person name="Fang Y."/>
            <person name="Donnelly M.J."/>
            <person name="Kadowaki T."/>
            <person name="McGarry J.W."/>
            <person name="Darby A.C."/>
            <person name="Makepeace B.L."/>
        </authorList>
    </citation>
    <scope>NUCLEOTIDE SEQUENCE [LARGE SCALE GENOMIC DNA]</scope>
    <source>
        <strain evidence="2">UoL-UT</strain>
    </source>
</reference>
<dbReference type="STRING" id="299467.A0A443S1E3"/>
<dbReference type="AlphaFoldDB" id="A0A443S1E3"/>
<protein>
    <submittedName>
        <fullName evidence="2">Low affinity immunoglobulin epsilon Fc receptor-like protein</fullName>
    </submittedName>
</protein>
<dbReference type="PANTHER" id="PTHR22803">
    <property type="entry name" value="MANNOSE, PHOSPHOLIPASE, LECTIN RECEPTOR RELATED"/>
    <property type="match status" value="1"/>
</dbReference>
<proteinExistence type="predicted"/>
<organism evidence="2 3">
    <name type="scientific">Leptotrombidium deliense</name>
    <dbReference type="NCBI Taxonomy" id="299467"/>
    <lineage>
        <taxon>Eukaryota</taxon>
        <taxon>Metazoa</taxon>
        <taxon>Ecdysozoa</taxon>
        <taxon>Arthropoda</taxon>
        <taxon>Chelicerata</taxon>
        <taxon>Arachnida</taxon>
        <taxon>Acari</taxon>
        <taxon>Acariformes</taxon>
        <taxon>Trombidiformes</taxon>
        <taxon>Prostigmata</taxon>
        <taxon>Anystina</taxon>
        <taxon>Parasitengona</taxon>
        <taxon>Trombiculoidea</taxon>
        <taxon>Trombiculidae</taxon>
        <taxon>Leptotrombidium</taxon>
    </lineage>
</organism>
<dbReference type="SUPFAM" id="SSF56436">
    <property type="entry name" value="C-type lectin-like"/>
    <property type="match status" value="1"/>
</dbReference>
<dbReference type="CDD" id="cd00037">
    <property type="entry name" value="CLECT"/>
    <property type="match status" value="1"/>
</dbReference>
<dbReference type="InterPro" id="IPR050111">
    <property type="entry name" value="C-type_lectin/snaclec_domain"/>
</dbReference>
<gene>
    <name evidence="2" type="ORF">B4U80_03206</name>
</gene>
<dbReference type="Proteomes" id="UP000288716">
    <property type="component" value="Unassembled WGS sequence"/>
</dbReference>
<comment type="caution">
    <text evidence="2">The sequence shown here is derived from an EMBL/GenBank/DDBJ whole genome shotgun (WGS) entry which is preliminary data.</text>
</comment>
<dbReference type="EMBL" id="NCKV01012581">
    <property type="protein sequence ID" value="RWS21367.1"/>
    <property type="molecule type" value="Genomic_DNA"/>
</dbReference>
<evidence type="ECO:0000259" key="1">
    <source>
        <dbReference type="PROSITE" id="PS50041"/>
    </source>
</evidence>
<dbReference type="InterPro" id="IPR016186">
    <property type="entry name" value="C-type_lectin-like/link_sf"/>
</dbReference>